<feature type="repeat" description="ANK" evidence="3">
    <location>
        <begin position="480"/>
        <end position="512"/>
    </location>
</feature>
<dbReference type="Pfam" id="PF13676">
    <property type="entry name" value="TIR_2"/>
    <property type="match status" value="1"/>
</dbReference>
<keyword evidence="7" id="KW-1185">Reference proteome</keyword>
<keyword evidence="4" id="KW-0812">Transmembrane</keyword>
<dbReference type="OMA" id="HLLSWGI"/>
<evidence type="ECO:0000259" key="5">
    <source>
        <dbReference type="Pfam" id="PF13676"/>
    </source>
</evidence>
<keyword evidence="1" id="KW-0677">Repeat</keyword>
<accession>T0S639</accession>
<protein>
    <recommendedName>
        <fullName evidence="5">TIR domain-containing protein</fullName>
    </recommendedName>
</protein>
<feature type="repeat" description="ANK" evidence="3">
    <location>
        <begin position="382"/>
        <end position="411"/>
    </location>
</feature>
<feature type="repeat" description="ANK" evidence="3">
    <location>
        <begin position="322"/>
        <end position="354"/>
    </location>
</feature>
<keyword evidence="2 3" id="KW-0040">ANK repeat</keyword>
<dbReference type="PROSITE" id="PS50088">
    <property type="entry name" value="ANK_REPEAT"/>
    <property type="match status" value="6"/>
</dbReference>
<dbReference type="Pfam" id="PF00023">
    <property type="entry name" value="Ank"/>
    <property type="match status" value="2"/>
</dbReference>
<dbReference type="GO" id="GO:0007165">
    <property type="term" value="P:signal transduction"/>
    <property type="evidence" value="ECO:0007669"/>
    <property type="project" value="InterPro"/>
</dbReference>
<dbReference type="AlphaFoldDB" id="T0S639"/>
<feature type="repeat" description="ANK" evidence="3">
    <location>
        <begin position="551"/>
        <end position="583"/>
    </location>
</feature>
<dbReference type="RefSeq" id="XP_008606262.1">
    <property type="nucleotide sequence ID" value="XM_008608040.1"/>
</dbReference>
<evidence type="ECO:0000256" key="1">
    <source>
        <dbReference type="ARBA" id="ARBA00022737"/>
    </source>
</evidence>
<sequence>MEASSMGHDRGSVDELSMDVAREGSQPMHYMKPSMGGRPKPCEKPPKQQMSIDAYIYDRRVHGPRTAMRNSYHAGRLALVSTLSCALGIAALAALLSQSYIINHWIPDKTGTTVSETCNVILPVLSSISVLNLTLGFPGMGFHIATLYSYLHPTSKVVLRSKYLYWCESLFLLHVIGAIGFAVLLLYWGIQNRFQITCMTSTWGMSVWLGNGVLMLVTLVQWVIFDRFRTHQKLQLGSPNELEHVGNWKFRRWLASLMGAKAKKNNELRAELYAAAKRGNPNEVHTLLEQARRSCATDMERNTFLWKLYATPRIVLGLFSTRTKNPLHVACEKGNVEIVRILLDAGLQPDFLDKLGGVDMGIGSIYQWLWGRHNKSKSVLVSALHVAVSHGNMACIDILHASGANMDILAKADIWSSELAVPPLFHADSRDCMEALLQYGANHLMVPSFGSAMSITVLQHNLFLDRGALVSLLEEYGCDAALTPLHAVAAAGDVASVQYYLKRGVSPDALGEYHVGFHHRTPLHWAAIMGRTRVVQCLLEHGAAIDVKDRSGRTPLHWATRNSHAGVVDALLSAGADPHAPDMVYLTPLCLAAQAGLLDRDTIAAFLAYSANEAAADVLSKTECGETPLHFALMRGHQETALALVASGADIYALNSDRRRAIDCCSSAQLQYEVKKASGSVDVYLSYETPYLPFAEKIRDAIETHCISVHLRAIDDKADFTKIMDTVSVVMCLLSKGYNQSNRCMQELAFAKQLDVPVVAVNCDCPTLSEELQVYLYTRQIIPFQPCILEAELHDGYVHFDVDEDLFAERLRSLLDGLRDEVELHRLGGGHQQQHKARDMQGLFRLTSFTELGTASPATKPSSKLRLSNSSILSKASSVHYTLTSSNSSRKNIGPGHTIFISHGDCHDAFVTTLKTRLRDMGASVLVDSGTKVSNMKERIIAAKDAILQCQLFLVVLSVESVKTQLVSDQLAFAEDKGKRIVPICYHDNIPDPDGKLELFEKDRVLVFDDDLGFEHGMDSLHEILTDVLETEESDEADEAMDRVDQDV</sequence>
<organism evidence="6 7">
    <name type="scientific">Saprolegnia diclina (strain VS20)</name>
    <dbReference type="NCBI Taxonomy" id="1156394"/>
    <lineage>
        <taxon>Eukaryota</taxon>
        <taxon>Sar</taxon>
        <taxon>Stramenopiles</taxon>
        <taxon>Oomycota</taxon>
        <taxon>Saprolegniomycetes</taxon>
        <taxon>Saprolegniales</taxon>
        <taxon>Saprolegniaceae</taxon>
        <taxon>Saprolegnia</taxon>
    </lineage>
</organism>
<evidence type="ECO:0000256" key="4">
    <source>
        <dbReference type="SAM" id="Phobius"/>
    </source>
</evidence>
<feature type="transmembrane region" description="Helical" evidence="4">
    <location>
        <begin position="163"/>
        <end position="190"/>
    </location>
</feature>
<dbReference type="GO" id="GO:0085020">
    <property type="term" value="P:protein K6-linked ubiquitination"/>
    <property type="evidence" value="ECO:0007669"/>
    <property type="project" value="TreeGrafter"/>
</dbReference>
<dbReference type="SUPFAM" id="SSF52200">
    <property type="entry name" value="Toll/Interleukin receptor TIR domain"/>
    <property type="match status" value="2"/>
</dbReference>
<dbReference type="Gene3D" id="1.25.40.20">
    <property type="entry name" value="Ankyrin repeat-containing domain"/>
    <property type="match status" value="3"/>
</dbReference>
<dbReference type="VEuPathDB" id="FungiDB:SDRG_02451"/>
<dbReference type="InterPro" id="IPR036770">
    <property type="entry name" value="Ankyrin_rpt-contain_sf"/>
</dbReference>
<dbReference type="GeneID" id="19943178"/>
<dbReference type="SMART" id="SM00248">
    <property type="entry name" value="ANK"/>
    <property type="match status" value="8"/>
</dbReference>
<reference evidence="6 7" key="1">
    <citation type="submission" date="2012-04" db="EMBL/GenBank/DDBJ databases">
        <title>The Genome Sequence of Saprolegnia declina VS20.</title>
        <authorList>
            <consortium name="The Broad Institute Genome Sequencing Platform"/>
            <person name="Russ C."/>
            <person name="Nusbaum C."/>
            <person name="Tyler B."/>
            <person name="van West P."/>
            <person name="Dieguez-Uribeondo J."/>
            <person name="de Bruijn I."/>
            <person name="Tripathy S."/>
            <person name="Jiang R."/>
            <person name="Young S.K."/>
            <person name="Zeng Q."/>
            <person name="Gargeya S."/>
            <person name="Fitzgerald M."/>
            <person name="Haas B."/>
            <person name="Abouelleil A."/>
            <person name="Alvarado L."/>
            <person name="Arachchi H.M."/>
            <person name="Berlin A."/>
            <person name="Chapman S.B."/>
            <person name="Goldberg J."/>
            <person name="Griggs A."/>
            <person name="Gujja S."/>
            <person name="Hansen M."/>
            <person name="Howarth C."/>
            <person name="Imamovic A."/>
            <person name="Larimer J."/>
            <person name="McCowen C."/>
            <person name="Montmayeur A."/>
            <person name="Murphy C."/>
            <person name="Neiman D."/>
            <person name="Pearson M."/>
            <person name="Priest M."/>
            <person name="Roberts A."/>
            <person name="Saif S."/>
            <person name="Shea T."/>
            <person name="Sisk P."/>
            <person name="Sykes S."/>
            <person name="Wortman J."/>
            <person name="Nusbaum C."/>
            <person name="Birren B."/>
        </authorList>
    </citation>
    <scope>NUCLEOTIDE SEQUENCE [LARGE SCALE GENOMIC DNA]</scope>
    <source>
        <strain evidence="6 7">VS20</strain>
    </source>
</reference>
<feature type="transmembrane region" description="Helical" evidence="4">
    <location>
        <begin position="77"/>
        <end position="101"/>
    </location>
</feature>
<evidence type="ECO:0000313" key="7">
    <source>
        <dbReference type="Proteomes" id="UP000030762"/>
    </source>
</evidence>
<dbReference type="SUPFAM" id="SSF48403">
    <property type="entry name" value="Ankyrin repeat"/>
    <property type="match status" value="2"/>
</dbReference>
<dbReference type="InterPro" id="IPR002110">
    <property type="entry name" value="Ankyrin_rpt"/>
</dbReference>
<evidence type="ECO:0000256" key="2">
    <source>
        <dbReference type="ARBA" id="ARBA00023043"/>
    </source>
</evidence>
<dbReference type="EMBL" id="JH767136">
    <property type="protein sequence ID" value="EQC40563.1"/>
    <property type="molecule type" value="Genomic_DNA"/>
</dbReference>
<dbReference type="InterPro" id="IPR035897">
    <property type="entry name" value="Toll_tir_struct_dom_sf"/>
</dbReference>
<dbReference type="GO" id="GO:0004842">
    <property type="term" value="F:ubiquitin-protein transferase activity"/>
    <property type="evidence" value="ECO:0007669"/>
    <property type="project" value="TreeGrafter"/>
</dbReference>
<evidence type="ECO:0000313" key="6">
    <source>
        <dbReference type="EMBL" id="EQC40563.1"/>
    </source>
</evidence>
<dbReference type="InParanoid" id="T0S639"/>
<name>T0S639_SAPDV</name>
<feature type="repeat" description="ANK" evidence="3">
    <location>
        <begin position="518"/>
        <end position="550"/>
    </location>
</feature>
<dbReference type="STRING" id="1156394.T0S639"/>
<dbReference type="Proteomes" id="UP000030762">
    <property type="component" value="Unassembled WGS sequence"/>
</dbReference>
<feature type="domain" description="TIR" evidence="5">
    <location>
        <begin position="899"/>
        <end position="994"/>
    </location>
</feature>
<dbReference type="PROSITE" id="PS50297">
    <property type="entry name" value="ANK_REP_REGION"/>
    <property type="match status" value="4"/>
</dbReference>
<dbReference type="InterPro" id="IPR000157">
    <property type="entry name" value="TIR_dom"/>
</dbReference>
<dbReference type="eggNOG" id="KOG4177">
    <property type="taxonomic scope" value="Eukaryota"/>
</dbReference>
<keyword evidence="4" id="KW-1133">Transmembrane helix</keyword>
<dbReference type="Pfam" id="PF12796">
    <property type="entry name" value="Ank_2"/>
    <property type="match status" value="2"/>
</dbReference>
<dbReference type="PANTHER" id="PTHR24171">
    <property type="entry name" value="ANKYRIN REPEAT DOMAIN-CONTAINING PROTEIN 39-RELATED"/>
    <property type="match status" value="1"/>
</dbReference>
<evidence type="ECO:0000256" key="3">
    <source>
        <dbReference type="PROSITE-ProRule" id="PRU00023"/>
    </source>
</evidence>
<proteinExistence type="predicted"/>
<gene>
    <name evidence="6" type="ORF">SDRG_02451</name>
</gene>
<dbReference type="OrthoDB" id="102463at2759"/>
<dbReference type="Gene3D" id="3.40.50.10140">
    <property type="entry name" value="Toll/interleukin-1 receptor homology (TIR) domain"/>
    <property type="match status" value="1"/>
</dbReference>
<feature type="repeat" description="ANK" evidence="3">
    <location>
        <begin position="624"/>
        <end position="656"/>
    </location>
</feature>
<keyword evidence="4" id="KW-0472">Membrane</keyword>
<feature type="transmembrane region" description="Helical" evidence="4">
    <location>
        <begin position="202"/>
        <end position="225"/>
    </location>
</feature>
<feature type="transmembrane region" description="Helical" evidence="4">
    <location>
        <begin position="121"/>
        <end position="151"/>
    </location>
</feature>